<dbReference type="GO" id="GO:0008865">
    <property type="term" value="F:fructokinase activity"/>
    <property type="evidence" value="ECO:0007669"/>
    <property type="project" value="UniProtKB-ARBA"/>
</dbReference>
<evidence type="ECO:0000256" key="6">
    <source>
        <dbReference type="RuleBase" id="RU003704"/>
    </source>
</evidence>
<dbReference type="InterPro" id="IPR002139">
    <property type="entry name" value="Ribo/fructo_kinase"/>
</dbReference>
<dbReference type="CDD" id="cd01167">
    <property type="entry name" value="bac_FRK"/>
    <property type="match status" value="1"/>
</dbReference>
<reference evidence="8 9" key="1">
    <citation type="submission" date="2019-07" db="EMBL/GenBank/DDBJ databases">
        <authorList>
            <person name="Li J."/>
        </authorList>
    </citation>
    <scope>NUCLEOTIDE SEQUENCE [LARGE SCALE GENOMIC DNA]</scope>
    <source>
        <strain evidence="8 9">TKL69</strain>
    </source>
</reference>
<accession>A0A516KKA5</accession>
<evidence type="ECO:0000256" key="3">
    <source>
        <dbReference type="ARBA" id="ARBA00022741"/>
    </source>
</evidence>
<sequence length="313" mass="33936">MKKGVVSLGEALIDFIPKDAKNLEYIKSPGGAPANVAVGLAKLGVPTTFIGKVGDDVLGHFLKETLAAYGVHTDQMVFSMENKTGLVFVTLDKSGDRSFDFFVDPRADELLEVHELDERQLVQNKILHIGSISLIADPIKTATERAIQLAKQEGVLVSFDPNLRLALWDSPEQAKKTIINMLPYADIVKVSEEELEFLTSENELDKGIQALKSYDIPILFVTRGSQGSVVAVQDSISRVEAMKVNAVDTTGAGDAFVSGILYCMHEYEESLHSISIEKAVEMTRFASVSGGLAASVKGAMTALPDLETVKSYL</sequence>
<dbReference type="OrthoDB" id="9813569at2"/>
<dbReference type="InterPro" id="IPR011611">
    <property type="entry name" value="PfkB_dom"/>
</dbReference>
<evidence type="ECO:0000256" key="2">
    <source>
        <dbReference type="ARBA" id="ARBA00022679"/>
    </source>
</evidence>
<dbReference type="InterPro" id="IPR029056">
    <property type="entry name" value="Ribokinase-like"/>
</dbReference>
<keyword evidence="3" id="KW-0547">Nucleotide-binding</keyword>
<dbReference type="AlphaFoldDB" id="A0A516KKA5"/>
<dbReference type="Gene3D" id="3.40.1190.20">
    <property type="match status" value="1"/>
</dbReference>
<dbReference type="SUPFAM" id="SSF53613">
    <property type="entry name" value="Ribokinase-like"/>
    <property type="match status" value="1"/>
</dbReference>
<name>A0A516KKA5_9BACI</name>
<dbReference type="PANTHER" id="PTHR43085:SF1">
    <property type="entry name" value="PSEUDOURIDINE KINASE-RELATED"/>
    <property type="match status" value="1"/>
</dbReference>
<comment type="similarity">
    <text evidence="1 6">Belongs to the carbohydrate kinase PfkB family.</text>
</comment>
<proteinExistence type="inferred from homology"/>
<feature type="domain" description="Carbohydrate kinase PfkB" evidence="7">
    <location>
        <begin position="3"/>
        <end position="305"/>
    </location>
</feature>
<dbReference type="NCBIfam" id="NF006957">
    <property type="entry name" value="PRK09434.1"/>
    <property type="match status" value="1"/>
</dbReference>
<keyword evidence="9" id="KW-1185">Reference proteome</keyword>
<evidence type="ECO:0000256" key="5">
    <source>
        <dbReference type="ARBA" id="ARBA00022840"/>
    </source>
</evidence>
<dbReference type="Pfam" id="PF00294">
    <property type="entry name" value="PfkB"/>
    <property type="match status" value="1"/>
</dbReference>
<organism evidence="8 9">
    <name type="scientific">Radiobacillus deserti</name>
    <dbReference type="NCBI Taxonomy" id="2594883"/>
    <lineage>
        <taxon>Bacteria</taxon>
        <taxon>Bacillati</taxon>
        <taxon>Bacillota</taxon>
        <taxon>Bacilli</taxon>
        <taxon>Bacillales</taxon>
        <taxon>Bacillaceae</taxon>
        <taxon>Radiobacillus</taxon>
    </lineage>
</organism>
<evidence type="ECO:0000256" key="1">
    <source>
        <dbReference type="ARBA" id="ARBA00010688"/>
    </source>
</evidence>
<evidence type="ECO:0000259" key="7">
    <source>
        <dbReference type="Pfam" id="PF00294"/>
    </source>
</evidence>
<dbReference type="PRINTS" id="PR00990">
    <property type="entry name" value="RIBOKINASE"/>
</dbReference>
<dbReference type="Proteomes" id="UP000315215">
    <property type="component" value="Chromosome"/>
</dbReference>
<protein>
    <submittedName>
        <fullName evidence="8">Aminoimidazole riboside kinase</fullName>
    </submittedName>
</protein>
<dbReference type="InterPro" id="IPR002173">
    <property type="entry name" value="Carboh/pur_kinase_PfkB_CS"/>
</dbReference>
<dbReference type="RefSeq" id="WP_143896734.1">
    <property type="nucleotide sequence ID" value="NZ_CP041666.1"/>
</dbReference>
<evidence type="ECO:0000313" key="9">
    <source>
        <dbReference type="Proteomes" id="UP000315215"/>
    </source>
</evidence>
<dbReference type="GO" id="GO:0006000">
    <property type="term" value="P:fructose metabolic process"/>
    <property type="evidence" value="ECO:0007669"/>
    <property type="project" value="UniProtKB-ARBA"/>
</dbReference>
<evidence type="ECO:0000256" key="4">
    <source>
        <dbReference type="ARBA" id="ARBA00022777"/>
    </source>
</evidence>
<keyword evidence="4 6" id="KW-0418">Kinase</keyword>
<keyword evidence="5" id="KW-0067">ATP-binding</keyword>
<keyword evidence="2 6" id="KW-0808">Transferase</keyword>
<dbReference type="GO" id="GO:0005524">
    <property type="term" value="F:ATP binding"/>
    <property type="evidence" value="ECO:0007669"/>
    <property type="project" value="UniProtKB-KW"/>
</dbReference>
<dbReference type="KEGG" id="aqt:FN924_17555"/>
<dbReference type="EMBL" id="CP041666">
    <property type="protein sequence ID" value="QDP41818.1"/>
    <property type="molecule type" value="Genomic_DNA"/>
</dbReference>
<gene>
    <name evidence="8" type="ORF">FN924_17555</name>
</gene>
<dbReference type="PROSITE" id="PS00584">
    <property type="entry name" value="PFKB_KINASES_2"/>
    <property type="match status" value="1"/>
</dbReference>
<dbReference type="PROSITE" id="PS00583">
    <property type="entry name" value="PFKB_KINASES_1"/>
    <property type="match status" value="1"/>
</dbReference>
<evidence type="ECO:0000313" key="8">
    <source>
        <dbReference type="EMBL" id="QDP41818.1"/>
    </source>
</evidence>
<dbReference type="InterPro" id="IPR050306">
    <property type="entry name" value="PfkB_Carbo_kinase"/>
</dbReference>
<dbReference type="PANTHER" id="PTHR43085">
    <property type="entry name" value="HEXOKINASE FAMILY MEMBER"/>
    <property type="match status" value="1"/>
</dbReference>